<reference evidence="1" key="1">
    <citation type="submission" date="2021-02" db="EMBL/GenBank/DDBJ databases">
        <title>First Annotated Genome of the Yellow-green Alga Tribonema minus.</title>
        <authorList>
            <person name="Mahan K.M."/>
        </authorList>
    </citation>
    <scope>NUCLEOTIDE SEQUENCE</scope>
    <source>
        <strain evidence="1">UTEX B ZZ1240</strain>
    </source>
</reference>
<dbReference type="AlphaFoldDB" id="A0A836CPS8"/>
<name>A0A836CPS8_9STRA</name>
<comment type="caution">
    <text evidence="1">The sequence shown here is derived from an EMBL/GenBank/DDBJ whole genome shotgun (WGS) entry which is preliminary data.</text>
</comment>
<protein>
    <submittedName>
        <fullName evidence="1">Uncharacterized protein</fullName>
    </submittedName>
</protein>
<organism evidence="1 2">
    <name type="scientific">Tribonema minus</name>
    <dbReference type="NCBI Taxonomy" id="303371"/>
    <lineage>
        <taxon>Eukaryota</taxon>
        <taxon>Sar</taxon>
        <taxon>Stramenopiles</taxon>
        <taxon>Ochrophyta</taxon>
        <taxon>PX clade</taxon>
        <taxon>Xanthophyceae</taxon>
        <taxon>Tribonematales</taxon>
        <taxon>Tribonemataceae</taxon>
        <taxon>Tribonema</taxon>
    </lineage>
</organism>
<gene>
    <name evidence="1" type="ORF">JKP88DRAFT_156703</name>
</gene>
<sequence>MVQELHASLKLNALNFLPYSTHNLHNGKNVYPFPRTFQFAYWIKALTTAWFESFMGKGVMPEQVFVSGTVDQAGNVKKALAICNVPVLECAAHRLNTCVQWAVGLAGTTDNAVTIKNPAMRTLIGKVGSIVSHFNFSTVANDAFKDTQDLITNEMFSDEGCPPDAVNLIDRNDTR</sequence>
<evidence type="ECO:0000313" key="2">
    <source>
        <dbReference type="Proteomes" id="UP000664859"/>
    </source>
</evidence>
<dbReference type="Proteomes" id="UP000664859">
    <property type="component" value="Unassembled WGS sequence"/>
</dbReference>
<evidence type="ECO:0000313" key="1">
    <source>
        <dbReference type="EMBL" id="KAG5193073.1"/>
    </source>
</evidence>
<accession>A0A836CPS8</accession>
<keyword evidence="2" id="KW-1185">Reference proteome</keyword>
<proteinExistence type="predicted"/>
<dbReference type="EMBL" id="JAFCMP010000001">
    <property type="protein sequence ID" value="KAG5193073.1"/>
    <property type="molecule type" value="Genomic_DNA"/>
</dbReference>